<dbReference type="PIRSF" id="PIRSF001217">
    <property type="entry name" value="Protease_4_SppA"/>
    <property type="match status" value="1"/>
</dbReference>
<dbReference type="PANTHER" id="PTHR33209">
    <property type="entry name" value="PROTEASE 4"/>
    <property type="match status" value="1"/>
</dbReference>
<reference evidence="9 10" key="1">
    <citation type="submission" date="2015-08" db="EMBL/GenBank/DDBJ databases">
        <authorList>
            <person name="Babu N.S."/>
            <person name="Beckwith C.J."/>
            <person name="Beseler K.G."/>
            <person name="Brison A."/>
            <person name="Carone J.V."/>
            <person name="Caskin T.P."/>
            <person name="Diamond M."/>
            <person name="Durham M.E."/>
            <person name="Foxe J.M."/>
            <person name="Go M."/>
            <person name="Henderson B.A."/>
            <person name="Jones I.B."/>
            <person name="McGettigan J.A."/>
            <person name="Micheletti S.J."/>
            <person name="Nasrallah M.E."/>
            <person name="Ortiz D."/>
            <person name="Piller C.R."/>
            <person name="Privatt S.R."/>
            <person name="Schneider S.L."/>
            <person name="Sharp S."/>
            <person name="Smith T.C."/>
            <person name="Stanton J.D."/>
            <person name="Ullery H.E."/>
            <person name="Wilson R.J."/>
            <person name="Serrano M.G."/>
            <person name="Buck G."/>
            <person name="Lee V."/>
            <person name="Wang Y."/>
            <person name="Carvalho R."/>
            <person name="Voegtly L."/>
            <person name="Shi R."/>
            <person name="Duckworth R."/>
            <person name="Johnson A."/>
            <person name="Loviza R."/>
            <person name="Walstead R."/>
            <person name="Shah Z."/>
            <person name="Kiflezghi M."/>
            <person name="Wade K."/>
            <person name="Ball S.L."/>
            <person name="Bradley K.W."/>
            <person name="Asai D.J."/>
            <person name="Bowman C.A."/>
            <person name="Russell D.A."/>
            <person name="Pope W.H."/>
            <person name="Jacobs-Sera D."/>
            <person name="Hendrix R.W."/>
            <person name="Hatfull G.F."/>
        </authorList>
    </citation>
    <scope>NUCLEOTIDE SEQUENCE [LARGE SCALE GENOMIC DNA]</scope>
    <source>
        <strain evidence="9 10">DSM 27648</strain>
    </source>
</reference>
<keyword evidence="3 9" id="KW-0645">Protease</keyword>
<dbReference type="Gene3D" id="3.90.226.10">
    <property type="entry name" value="2-enoyl-CoA Hydratase, Chain A, domain 1"/>
    <property type="match status" value="1"/>
</dbReference>
<sequence length="578" mass="62517">MVLVRFLGLLLDLLLFPLRALWKSRAVPEGAFVTLTIDGAVADVVAKPRFWQFRARKATSLHTLATTVKLIAADERVRGLLVTIENLQAGMATASSLRALLATLRAAGKEVIVHLPLGAGTKEVLVAMGASKVYVGPATQLAPLGFLSSTRYFKNALEKVGVEPEVFACGEFKSAGETLVRDSMSDAQRMQLGRLLDSFQGTLVAAIADGRNVSMERARAIVDEAPYFGEECVRAGLCDGVAYEDELPALLGIQPAKDGKKARHELHEKFVDDGDYVAIRERPLLRPLKRPPVIGVIPVHGAIAHSPMPFGGRVATDEHVIRMVRAARRNRRVVGIVLHVDSPGGSALASDRMHHEIVQLAREKPLVVCMSNVAASGGYYVAAPAHRIVCEKTTITGSIGVVAARLTAEPLLARFGIVTETLRRGEHAGLLSPSRPLSDDERAAVHRELEATYRTFVRVVASGRKMREEEVEALARGRVYTGTDALDRGLVDALGGFDTALEELRRLLPVDVRDRAKPQVVKTPRKHVTWLPPPSEGETGRKAAEAMIGAVLPDSARTLLGLAVTGERALALWTGEIR</sequence>
<dbReference type="InterPro" id="IPR004635">
    <property type="entry name" value="Pept_S49_SppA"/>
</dbReference>
<dbReference type="AlphaFoldDB" id="A0A0K1PVH4"/>
<feature type="active site" description="Proton donor/acceptor" evidence="7">
    <location>
        <position position="173"/>
    </location>
</feature>
<dbReference type="EMBL" id="CP012333">
    <property type="protein sequence ID" value="AKU97533.1"/>
    <property type="molecule type" value="Genomic_DNA"/>
</dbReference>
<feature type="active site" description="Nucleophile" evidence="7">
    <location>
        <position position="376"/>
    </location>
</feature>
<keyword evidence="6" id="KW-0472">Membrane</keyword>
<dbReference type="Pfam" id="PF01343">
    <property type="entry name" value="Peptidase_S49"/>
    <property type="match status" value="2"/>
</dbReference>
<evidence type="ECO:0000313" key="9">
    <source>
        <dbReference type="EMBL" id="AKU97533.1"/>
    </source>
</evidence>
<dbReference type="KEGG" id="llu:AKJ09_04197"/>
<evidence type="ECO:0000256" key="4">
    <source>
        <dbReference type="ARBA" id="ARBA00022801"/>
    </source>
</evidence>
<dbReference type="CDD" id="cd07018">
    <property type="entry name" value="S49_SppA_67K_type"/>
    <property type="match status" value="1"/>
</dbReference>
<dbReference type="GO" id="GO:0008236">
    <property type="term" value="F:serine-type peptidase activity"/>
    <property type="evidence" value="ECO:0007669"/>
    <property type="project" value="UniProtKB-KW"/>
</dbReference>
<evidence type="ECO:0000256" key="5">
    <source>
        <dbReference type="ARBA" id="ARBA00022825"/>
    </source>
</evidence>
<dbReference type="PANTHER" id="PTHR33209:SF1">
    <property type="entry name" value="PEPTIDASE S49 DOMAIN-CONTAINING PROTEIN"/>
    <property type="match status" value="1"/>
</dbReference>
<dbReference type="InterPro" id="IPR047217">
    <property type="entry name" value="S49_SppA_67K_type_N"/>
</dbReference>
<protein>
    <submittedName>
        <fullName evidence="9">Protease IV</fullName>
    </submittedName>
</protein>
<feature type="domain" description="Peptidase S49" evidence="8">
    <location>
        <begin position="105"/>
        <end position="247"/>
    </location>
</feature>
<name>A0A0K1PVH4_9BACT</name>
<organism evidence="9 10">
    <name type="scientific">Labilithrix luteola</name>
    <dbReference type="NCBI Taxonomy" id="1391654"/>
    <lineage>
        <taxon>Bacteria</taxon>
        <taxon>Pseudomonadati</taxon>
        <taxon>Myxococcota</taxon>
        <taxon>Polyangia</taxon>
        <taxon>Polyangiales</taxon>
        <taxon>Labilitrichaceae</taxon>
        <taxon>Labilithrix</taxon>
    </lineage>
</organism>
<comment type="similarity">
    <text evidence="2">Belongs to the peptidase S49 family.</text>
</comment>
<dbReference type="GO" id="GO:0016020">
    <property type="term" value="C:membrane"/>
    <property type="evidence" value="ECO:0007669"/>
    <property type="project" value="UniProtKB-SubCell"/>
</dbReference>
<evidence type="ECO:0000256" key="3">
    <source>
        <dbReference type="ARBA" id="ARBA00022670"/>
    </source>
</evidence>
<evidence type="ECO:0000256" key="6">
    <source>
        <dbReference type="ARBA" id="ARBA00023136"/>
    </source>
</evidence>
<dbReference type="NCBIfam" id="TIGR00706">
    <property type="entry name" value="SppA_dom"/>
    <property type="match status" value="1"/>
</dbReference>
<evidence type="ECO:0000259" key="8">
    <source>
        <dbReference type="Pfam" id="PF01343"/>
    </source>
</evidence>
<evidence type="ECO:0000256" key="7">
    <source>
        <dbReference type="PIRSR" id="PIRSR001217-1"/>
    </source>
</evidence>
<accession>A0A0K1PVH4</accession>
<dbReference type="STRING" id="1391654.AKJ09_04197"/>
<dbReference type="InterPro" id="IPR047272">
    <property type="entry name" value="S49_SppA_C"/>
</dbReference>
<dbReference type="InterPro" id="IPR002142">
    <property type="entry name" value="Peptidase_S49"/>
</dbReference>
<proteinExistence type="inferred from homology"/>
<evidence type="ECO:0000313" key="10">
    <source>
        <dbReference type="Proteomes" id="UP000064967"/>
    </source>
</evidence>
<evidence type="ECO:0000256" key="1">
    <source>
        <dbReference type="ARBA" id="ARBA00004370"/>
    </source>
</evidence>
<keyword evidence="4" id="KW-0378">Hydrolase</keyword>
<dbReference type="GO" id="GO:0006465">
    <property type="term" value="P:signal peptide processing"/>
    <property type="evidence" value="ECO:0007669"/>
    <property type="project" value="InterPro"/>
</dbReference>
<dbReference type="Proteomes" id="UP000064967">
    <property type="component" value="Chromosome"/>
</dbReference>
<feature type="domain" description="Peptidase S49" evidence="8">
    <location>
        <begin position="360"/>
        <end position="508"/>
    </location>
</feature>
<dbReference type="InterPro" id="IPR004634">
    <property type="entry name" value="Pept_S49_pIV"/>
</dbReference>
<dbReference type="SUPFAM" id="SSF52096">
    <property type="entry name" value="ClpP/crotonase"/>
    <property type="match status" value="2"/>
</dbReference>
<keyword evidence="5" id="KW-0720">Serine protease</keyword>
<evidence type="ECO:0000256" key="2">
    <source>
        <dbReference type="ARBA" id="ARBA00008683"/>
    </source>
</evidence>
<comment type="subcellular location">
    <subcellularLocation>
        <location evidence="1">Membrane</location>
    </subcellularLocation>
</comment>
<keyword evidence="10" id="KW-1185">Reference proteome</keyword>
<dbReference type="RefSeq" id="WP_169927663.1">
    <property type="nucleotide sequence ID" value="NZ_CP012333.1"/>
</dbReference>
<gene>
    <name evidence="9" type="ORF">AKJ09_04197</name>
</gene>
<dbReference type="CDD" id="cd07023">
    <property type="entry name" value="S49_Sppa_N_C"/>
    <property type="match status" value="1"/>
</dbReference>
<dbReference type="InterPro" id="IPR029045">
    <property type="entry name" value="ClpP/crotonase-like_dom_sf"/>
</dbReference>
<dbReference type="Gene3D" id="6.20.330.10">
    <property type="match status" value="2"/>
</dbReference>